<gene>
    <name evidence="2" type="ORF">SAMN05421854_102712</name>
</gene>
<evidence type="ECO:0000256" key="1">
    <source>
        <dbReference type="SAM" id="Phobius"/>
    </source>
</evidence>
<dbReference type="STRING" id="112413.SAMN05421854_102712"/>
<organism evidence="2 3">
    <name type="scientific">Amycolatopsis rubida</name>
    <dbReference type="NCBI Taxonomy" id="112413"/>
    <lineage>
        <taxon>Bacteria</taxon>
        <taxon>Bacillati</taxon>
        <taxon>Actinomycetota</taxon>
        <taxon>Actinomycetes</taxon>
        <taxon>Pseudonocardiales</taxon>
        <taxon>Pseudonocardiaceae</taxon>
        <taxon>Amycolatopsis</taxon>
    </lineage>
</organism>
<dbReference type="Proteomes" id="UP000199137">
    <property type="component" value="Unassembled WGS sequence"/>
</dbReference>
<evidence type="ECO:0000313" key="2">
    <source>
        <dbReference type="EMBL" id="SFO64274.1"/>
    </source>
</evidence>
<keyword evidence="1" id="KW-0812">Transmembrane</keyword>
<keyword evidence="1" id="KW-0472">Membrane</keyword>
<dbReference type="EMBL" id="FOWC01000002">
    <property type="protein sequence ID" value="SFO64274.1"/>
    <property type="molecule type" value="Genomic_DNA"/>
</dbReference>
<sequence>MSKGGYSAVQIAGMVITVVSAQAAIRSFFDHDARQLWGALDWIPGGWGGQLAALVVLALAGMVLAGWAHDRAKAKS</sequence>
<dbReference type="AlphaFoldDB" id="A0A1I5IUL3"/>
<keyword evidence="1" id="KW-1133">Transmembrane helix</keyword>
<dbReference type="RefSeq" id="WP_093573193.1">
    <property type="nucleotide sequence ID" value="NZ_FOWC01000002.1"/>
</dbReference>
<proteinExistence type="predicted"/>
<name>A0A1I5IUL3_9PSEU</name>
<dbReference type="OrthoDB" id="4248303at2"/>
<evidence type="ECO:0000313" key="3">
    <source>
        <dbReference type="Proteomes" id="UP000199137"/>
    </source>
</evidence>
<feature type="transmembrane region" description="Helical" evidence="1">
    <location>
        <begin position="47"/>
        <end position="68"/>
    </location>
</feature>
<reference evidence="2 3" key="1">
    <citation type="submission" date="2016-10" db="EMBL/GenBank/DDBJ databases">
        <authorList>
            <person name="de Groot N.N."/>
        </authorList>
    </citation>
    <scope>NUCLEOTIDE SEQUENCE [LARGE SCALE GENOMIC DNA]</scope>
    <source>
        <strain evidence="2 3">DSM 44637</strain>
    </source>
</reference>
<accession>A0A1I5IUL3</accession>
<protein>
    <submittedName>
        <fullName evidence="2">Uncharacterized protein</fullName>
    </submittedName>
</protein>